<feature type="region of interest" description="Disordered" evidence="1">
    <location>
        <begin position="65"/>
        <end position="100"/>
    </location>
</feature>
<organism evidence="2 3">
    <name type="scientific">Pleuronectes platessa</name>
    <name type="common">European plaice</name>
    <dbReference type="NCBI Taxonomy" id="8262"/>
    <lineage>
        <taxon>Eukaryota</taxon>
        <taxon>Metazoa</taxon>
        <taxon>Chordata</taxon>
        <taxon>Craniata</taxon>
        <taxon>Vertebrata</taxon>
        <taxon>Euteleostomi</taxon>
        <taxon>Actinopterygii</taxon>
        <taxon>Neopterygii</taxon>
        <taxon>Teleostei</taxon>
        <taxon>Neoteleostei</taxon>
        <taxon>Acanthomorphata</taxon>
        <taxon>Carangaria</taxon>
        <taxon>Pleuronectiformes</taxon>
        <taxon>Pleuronectoidei</taxon>
        <taxon>Pleuronectidae</taxon>
        <taxon>Pleuronectes</taxon>
    </lineage>
</organism>
<gene>
    <name evidence="2" type="ORF">PLEPLA_LOCUS25475</name>
</gene>
<accession>A0A9N7YUA0</accession>
<reference evidence="2" key="1">
    <citation type="submission" date="2020-03" db="EMBL/GenBank/DDBJ databases">
        <authorList>
            <person name="Weist P."/>
        </authorList>
    </citation>
    <scope>NUCLEOTIDE SEQUENCE</scope>
</reference>
<evidence type="ECO:0000256" key="1">
    <source>
        <dbReference type="SAM" id="MobiDB-lite"/>
    </source>
</evidence>
<name>A0A9N7YUA0_PLEPL</name>
<dbReference type="EMBL" id="CADEAL010002035">
    <property type="protein sequence ID" value="CAB1437506.1"/>
    <property type="molecule type" value="Genomic_DNA"/>
</dbReference>
<sequence>MWCRTGEVTGLHMWGRTQIPESTLTVARPHLRRQMRRLGLVVGPLRVYMMEVKGFVTAVGGWGLGGSYSGGRRGVSDTLRSGSQAPAGSMRVDPGQLATQ</sequence>
<evidence type="ECO:0000313" key="3">
    <source>
        <dbReference type="Proteomes" id="UP001153269"/>
    </source>
</evidence>
<dbReference type="Proteomes" id="UP001153269">
    <property type="component" value="Unassembled WGS sequence"/>
</dbReference>
<proteinExistence type="predicted"/>
<dbReference type="AlphaFoldDB" id="A0A9N7YUA0"/>
<evidence type="ECO:0000313" key="2">
    <source>
        <dbReference type="EMBL" id="CAB1437506.1"/>
    </source>
</evidence>
<protein>
    <submittedName>
        <fullName evidence="2">Uncharacterized protein</fullName>
    </submittedName>
</protein>
<comment type="caution">
    <text evidence="2">The sequence shown here is derived from an EMBL/GenBank/DDBJ whole genome shotgun (WGS) entry which is preliminary data.</text>
</comment>
<keyword evidence="3" id="KW-1185">Reference proteome</keyword>